<dbReference type="AlphaFoldDB" id="A0A124IW29"/>
<dbReference type="Proteomes" id="UP000053557">
    <property type="component" value="Unassembled WGS sequence"/>
</dbReference>
<gene>
    <name evidence="2" type="ORF">ATW55_14405</name>
</gene>
<evidence type="ECO:0000313" key="2">
    <source>
        <dbReference type="EMBL" id="KUO96121.1"/>
    </source>
</evidence>
<name>A0A124IW29_9BACL</name>
<proteinExistence type="predicted"/>
<evidence type="ECO:0000256" key="1">
    <source>
        <dbReference type="SAM" id="MobiDB-lite"/>
    </source>
</evidence>
<keyword evidence="3" id="KW-1185">Reference proteome</keyword>
<accession>A0A124IW29</accession>
<feature type="region of interest" description="Disordered" evidence="1">
    <location>
        <begin position="1"/>
        <end position="24"/>
    </location>
</feature>
<evidence type="ECO:0000313" key="3">
    <source>
        <dbReference type="Proteomes" id="UP000053557"/>
    </source>
</evidence>
<reference evidence="2 3" key="1">
    <citation type="submission" date="2015-12" db="EMBL/GenBank/DDBJ databases">
        <title>Draft genome sequence of Acidibacillus ferrooxidans ITV001, isolated from a chalcopyrite acid mine drainage site in Brazil.</title>
        <authorList>
            <person name="Dall'Agnol H."/>
            <person name="Nancucheo I."/>
            <person name="Johnson B."/>
            <person name="Oliveira R."/>
            <person name="Leite L."/>
            <person name="Pylro V."/>
            <person name="Nunes G.L."/>
            <person name="Tzotzos G."/>
            <person name="Fernandes G.R."/>
            <person name="Dutra J."/>
            <person name="Orellana S.C."/>
            <person name="Oliveira G."/>
        </authorList>
    </citation>
    <scope>NUCLEOTIDE SEQUENCE [LARGE SCALE GENOMIC DNA]</scope>
    <source>
        <strain evidence="3">ITV01</strain>
    </source>
</reference>
<protein>
    <submittedName>
        <fullName evidence="2">Uncharacterized protein</fullName>
    </submittedName>
</protein>
<dbReference type="EMBL" id="LPVJ01000027">
    <property type="protein sequence ID" value="KUO96121.1"/>
    <property type="molecule type" value="Genomic_DNA"/>
</dbReference>
<comment type="caution">
    <text evidence="2">The sequence shown here is derived from an EMBL/GenBank/DDBJ whole genome shotgun (WGS) entry which is preliminary data.</text>
</comment>
<organism evidence="2 3">
    <name type="scientific">Ferroacidibacillus organovorans</name>
    <dbReference type="NCBI Taxonomy" id="1765683"/>
    <lineage>
        <taxon>Bacteria</taxon>
        <taxon>Bacillati</taxon>
        <taxon>Bacillota</taxon>
        <taxon>Bacilli</taxon>
        <taxon>Bacillales</taxon>
        <taxon>Alicyclobacillaceae</taxon>
        <taxon>Ferroacidibacillus</taxon>
    </lineage>
</organism>
<sequence length="129" mass="15006">MYVRDKQTEQNRGPADQTYDPQEQTPLCQPLNSILCRLFLFYPSGDDQNIYHPIYLHKRALIYKKEINGLLYKHASSFCCPFSPLGRREQCAMRRCVLKPRLRGWRLPHLAKARMACAGLEQVQGVKPI</sequence>